<evidence type="ECO:0000313" key="2">
    <source>
        <dbReference type="Proteomes" id="UP001497535"/>
    </source>
</evidence>
<gene>
    <name evidence="1" type="ORF">MENTE1834_LOCUS2709</name>
</gene>
<dbReference type="EMBL" id="CAVMJV010000002">
    <property type="protein sequence ID" value="CAK5014432.1"/>
    <property type="molecule type" value="Genomic_DNA"/>
</dbReference>
<proteinExistence type="predicted"/>
<comment type="caution">
    <text evidence="1">The sequence shown here is derived from an EMBL/GenBank/DDBJ whole genome shotgun (WGS) entry which is preliminary data.</text>
</comment>
<name>A0ACB0XRT0_MELEN</name>
<evidence type="ECO:0000313" key="1">
    <source>
        <dbReference type="EMBL" id="CAK5014432.1"/>
    </source>
</evidence>
<dbReference type="Proteomes" id="UP001497535">
    <property type="component" value="Unassembled WGS sequence"/>
</dbReference>
<organism evidence="1 2">
    <name type="scientific">Meloidogyne enterolobii</name>
    <name type="common">Root-knot nematode worm</name>
    <name type="synonym">Meloidogyne mayaguensis</name>
    <dbReference type="NCBI Taxonomy" id="390850"/>
    <lineage>
        <taxon>Eukaryota</taxon>
        <taxon>Metazoa</taxon>
        <taxon>Ecdysozoa</taxon>
        <taxon>Nematoda</taxon>
        <taxon>Chromadorea</taxon>
        <taxon>Rhabditida</taxon>
        <taxon>Tylenchina</taxon>
        <taxon>Tylenchomorpha</taxon>
        <taxon>Tylenchoidea</taxon>
        <taxon>Meloidogynidae</taxon>
        <taxon>Meloidogyninae</taxon>
        <taxon>Meloidogyne</taxon>
    </lineage>
</organism>
<protein>
    <submittedName>
        <fullName evidence="1">Uncharacterized protein</fullName>
    </submittedName>
</protein>
<reference evidence="1" key="1">
    <citation type="submission" date="2023-11" db="EMBL/GenBank/DDBJ databases">
        <authorList>
            <person name="Poullet M."/>
        </authorList>
    </citation>
    <scope>NUCLEOTIDE SEQUENCE</scope>
    <source>
        <strain evidence="1">E1834</strain>
    </source>
</reference>
<accession>A0ACB0XRT0</accession>
<keyword evidence="2" id="KW-1185">Reference proteome</keyword>
<sequence length="224" mass="26406">MKTFLHCFVSVLLIAASIVAIIYMIFPTSPIQVVPKIVKTEIKEEDGSVKNFKSIESEHHHRPNKIFKSGDVEKINERIWNSIKNEIRHDKERIDCKRIIEGDESYIKLEAKSRLIYKDPKHLLMDCRSIKERNYFLEKPLSTEEGKYPLAYARIVYKNYRFLEAEFATNYQPQNWYCFAVDKKIGNNQFFKRIKGLAKCFPNVIVPTKRFPVDNNGRFSIYSD</sequence>